<evidence type="ECO:0000313" key="2">
    <source>
        <dbReference type="Proteomes" id="UP000759537"/>
    </source>
</evidence>
<dbReference type="AlphaFoldDB" id="A0A9P5JU07"/>
<keyword evidence="2" id="KW-1185">Reference proteome</keyword>
<dbReference type="Proteomes" id="UP000759537">
    <property type="component" value="Unassembled WGS sequence"/>
</dbReference>
<reference evidence="1" key="1">
    <citation type="submission" date="2019-10" db="EMBL/GenBank/DDBJ databases">
        <authorList>
            <consortium name="DOE Joint Genome Institute"/>
            <person name="Kuo A."/>
            <person name="Miyauchi S."/>
            <person name="Kiss E."/>
            <person name="Drula E."/>
            <person name="Kohler A."/>
            <person name="Sanchez-Garcia M."/>
            <person name="Andreopoulos B."/>
            <person name="Barry K.W."/>
            <person name="Bonito G."/>
            <person name="Buee M."/>
            <person name="Carver A."/>
            <person name="Chen C."/>
            <person name="Cichocki N."/>
            <person name="Clum A."/>
            <person name="Culley D."/>
            <person name="Crous P.W."/>
            <person name="Fauchery L."/>
            <person name="Girlanda M."/>
            <person name="Hayes R."/>
            <person name="Keri Z."/>
            <person name="LaButti K."/>
            <person name="Lipzen A."/>
            <person name="Lombard V."/>
            <person name="Magnuson J."/>
            <person name="Maillard F."/>
            <person name="Morin E."/>
            <person name="Murat C."/>
            <person name="Nolan M."/>
            <person name="Ohm R."/>
            <person name="Pangilinan J."/>
            <person name="Pereira M."/>
            <person name="Perotto S."/>
            <person name="Peter M."/>
            <person name="Riley R."/>
            <person name="Sitrit Y."/>
            <person name="Stielow B."/>
            <person name="Szollosi G."/>
            <person name="Zifcakova L."/>
            <person name="Stursova M."/>
            <person name="Spatafora J.W."/>
            <person name="Tedersoo L."/>
            <person name="Vaario L.-M."/>
            <person name="Yamada A."/>
            <person name="Yan M."/>
            <person name="Wang P."/>
            <person name="Xu J."/>
            <person name="Bruns T."/>
            <person name="Baldrian P."/>
            <person name="Vilgalys R."/>
            <person name="Henrissat B."/>
            <person name="Grigoriev I.V."/>
            <person name="Hibbett D."/>
            <person name="Nagy L.G."/>
            <person name="Martin F.M."/>
        </authorList>
    </citation>
    <scope>NUCLEOTIDE SEQUENCE</scope>
    <source>
        <strain evidence="1">Prilba</strain>
    </source>
</reference>
<evidence type="ECO:0000313" key="1">
    <source>
        <dbReference type="EMBL" id="KAF8463959.1"/>
    </source>
</evidence>
<accession>A0A9P5JU07</accession>
<reference evidence="1" key="2">
    <citation type="journal article" date="2020" name="Nat. Commun.">
        <title>Large-scale genome sequencing of mycorrhizal fungi provides insights into the early evolution of symbiotic traits.</title>
        <authorList>
            <person name="Miyauchi S."/>
            <person name="Kiss E."/>
            <person name="Kuo A."/>
            <person name="Drula E."/>
            <person name="Kohler A."/>
            <person name="Sanchez-Garcia M."/>
            <person name="Morin E."/>
            <person name="Andreopoulos B."/>
            <person name="Barry K.W."/>
            <person name="Bonito G."/>
            <person name="Buee M."/>
            <person name="Carver A."/>
            <person name="Chen C."/>
            <person name="Cichocki N."/>
            <person name="Clum A."/>
            <person name="Culley D."/>
            <person name="Crous P.W."/>
            <person name="Fauchery L."/>
            <person name="Girlanda M."/>
            <person name="Hayes R.D."/>
            <person name="Keri Z."/>
            <person name="LaButti K."/>
            <person name="Lipzen A."/>
            <person name="Lombard V."/>
            <person name="Magnuson J."/>
            <person name="Maillard F."/>
            <person name="Murat C."/>
            <person name="Nolan M."/>
            <person name="Ohm R.A."/>
            <person name="Pangilinan J."/>
            <person name="Pereira M.F."/>
            <person name="Perotto S."/>
            <person name="Peter M."/>
            <person name="Pfister S."/>
            <person name="Riley R."/>
            <person name="Sitrit Y."/>
            <person name="Stielow J.B."/>
            <person name="Szollosi G."/>
            <person name="Zifcakova L."/>
            <person name="Stursova M."/>
            <person name="Spatafora J.W."/>
            <person name="Tedersoo L."/>
            <person name="Vaario L.M."/>
            <person name="Yamada A."/>
            <person name="Yan M."/>
            <person name="Wang P."/>
            <person name="Xu J."/>
            <person name="Bruns T."/>
            <person name="Baldrian P."/>
            <person name="Vilgalys R."/>
            <person name="Dunand C."/>
            <person name="Henrissat B."/>
            <person name="Grigoriev I.V."/>
            <person name="Hibbett D."/>
            <person name="Nagy L.G."/>
            <person name="Martin F.M."/>
        </authorList>
    </citation>
    <scope>NUCLEOTIDE SEQUENCE</scope>
    <source>
        <strain evidence="1">Prilba</strain>
    </source>
</reference>
<name>A0A9P5JU07_9AGAM</name>
<dbReference type="EMBL" id="WHVB01000059">
    <property type="protein sequence ID" value="KAF8463959.1"/>
    <property type="molecule type" value="Genomic_DNA"/>
</dbReference>
<protein>
    <submittedName>
        <fullName evidence="1">Uncharacterized protein</fullName>
    </submittedName>
</protein>
<gene>
    <name evidence="1" type="ORF">DFH94DRAFT_785941</name>
</gene>
<proteinExistence type="predicted"/>
<organism evidence="1 2">
    <name type="scientific">Russula ochroleuca</name>
    <dbReference type="NCBI Taxonomy" id="152965"/>
    <lineage>
        <taxon>Eukaryota</taxon>
        <taxon>Fungi</taxon>
        <taxon>Dikarya</taxon>
        <taxon>Basidiomycota</taxon>
        <taxon>Agaricomycotina</taxon>
        <taxon>Agaricomycetes</taxon>
        <taxon>Russulales</taxon>
        <taxon>Russulaceae</taxon>
        <taxon>Russula</taxon>
    </lineage>
</organism>
<comment type="caution">
    <text evidence="1">The sequence shown here is derived from an EMBL/GenBank/DDBJ whole genome shotgun (WGS) entry which is preliminary data.</text>
</comment>
<sequence>MILQLMISAGRFPKCENAPFRVAVTAIAITVAFVHHSPMSNALSSSVWCCLRVRLKITPVSFYIDGVQNGVFKVPIIPRLRVPTNGGLSVVYSRNHSEGCTVSLTWNCPGLPPIVIYASTAAIGRKYSHFVVSQSWTASTDCCVRSCHDVTRKMRCILSLTE</sequence>